<proteinExistence type="predicted"/>
<name>A0A1S2MFX2_9BACI</name>
<protein>
    <submittedName>
        <fullName evidence="1">Uncharacterized protein</fullName>
    </submittedName>
</protein>
<organism evidence="1">
    <name type="scientific">Anaerobacillus isosaccharinicus</name>
    <dbReference type="NCBI Taxonomy" id="1532552"/>
    <lineage>
        <taxon>Bacteria</taxon>
        <taxon>Bacillati</taxon>
        <taxon>Bacillota</taxon>
        <taxon>Bacilli</taxon>
        <taxon>Bacillales</taxon>
        <taxon>Bacillaceae</taxon>
        <taxon>Anaerobacillus</taxon>
    </lineage>
</organism>
<reference evidence="1" key="1">
    <citation type="submission" date="2016-10" db="EMBL/GenBank/DDBJ databases">
        <title>Draft genome sequences of four alkaliphilic bacteria belonging to the Anaerobacillus genus.</title>
        <authorList>
            <person name="Bassil N.M."/>
            <person name="Lloyd J.R."/>
        </authorList>
    </citation>
    <scope>NUCLEOTIDE SEQUENCE [LARGE SCALE GENOMIC DNA]</scope>
    <source>
        <strain evidence="1">NB2006</strain>
    </source>
</reference>
<evidence type="ECO:0000313" key="1">
    <source>
        <dbReference type="EMBL" id="OIJ22595.1"/>
    </source>
</evidence>
<dbReference type="AlphaFoldDB" id="A0A1S2MFX2"/>
<gene>
    <name evidence="1" type="ORF">AWH56_05520</name>
</gene>
<dbReference type="EMBL" id="LQXD01000044">
    <property type="protein sequence ID" value="OIJ22595.1"/>
    <property type="molecule type" value="Genomic_DNA"/>
</dbReference>
<accession>A0A1S2MFX2</accession>
<sequence>MKAYSKKNLLQKSTDMKTTWLNIINYSSVFLDLTIPKSTYFRMKILCEDISELSGSIFPQQKMLDLLWYDFINQIKRVPNFNLIYDMLLERETKTMVTTREVIQERKNTFTFFENEQLVVQKAIKTNESMNFTYRINRKQALRGEVFVADMSQVQPNHHITLERVLEIIYCDFIEKYKQGDAEKIVGEIVEAIS</sequence>
<comment type="caution">
    <text evidence="1">The sequence shown here is derived from an EMBL/GenBank/DDBJ whole genome shotgun (WGS) entry which is preliminary data.</text>
</comment>